<accession>A0ABR4C2N4</accession>
<dbReference type="SUPFAM" id="SSF52743">
    <property type="entry name" value="Subtilisin-like"/>
    <property type="match status" value="1"/>
</dbReference>
<evidence type="ECO:0000256" key="6">
    <source>
        <dbReference type="ARBA" id="ARBA00022824"/>
    </source>
</evidence>
<keyword evidence="9" id="KW-0472">Membrane</keyword>
<name>A0ABR4C2N4_9HELO</name>
<comment type="caution">
    <text evidence="13">The sequence shown here is derived from an EMBL/GenBank/DDBJ whole genome shotgun (WGS) entry which is preliminary data.</text>
</comment>
<dbReference type="PANTHER" id="PTHR48182:SF2">
    <property type="entry name" value="PROTEIN SERAC1"/>
    <property type="match status" value="1"/>
</dbReference>
<organism evidence="13 14">
    <name type="scientific">Oculimacula yallundae</name>
    <dbReference type="NCBI Taxonomy" id="86028"/>
    <lineage>
        <taxon>Eukaryota</taxon>
        <taxon>Fungi</taxon>
        <taxon>Dikarya</taxon>
        <taxon>Ascomycota</taxon>
        <taxon>Pezizomycotina</taxon>
        <taxon>Leotiomycetes</taxon>
        <taxon>Helotiales</taxon>
        <taxon>Ploettnerulaceae</taxon>
        <taxon>Oculimacula</taxon>
    </lineage>
</organism>
<evidence type="ECO:0000256" key="8">
    <source>
        <dbReference type="ARBA" id="ARBA00023128"/>
    </source>
</evidence>
<dbReference type="InterPro" id="IPR000209">
    <property type="entry name" value="Peptidase_S8/S53_dom"/>
</dbReference>
<dbReference type="PRINTS" id="PR00723">
    <property type="entry name" value="SUBTILISIN"/>
</dbReference>
<proteinExistence type="inferred from homology"/>
<dbReference type="PANTHER" id="PTHR48182">
    <property type="entry name" value="PROTEIN SERAC1"/>
    <property type="match status" value="1"/>
</dbReference>
<comment type="caution">
    <text evidence="10">Lacks conserved residue(s) required for the propagation of feature annotation.</text>
</comment>
<dbReference type="Gene3D" id="3.40.50.1820">
    <property type="entry name" value="alpha/beta hydrolase"/>
    <property type="match status" value="1"/>
</dbReference>
<dbReference type="InterPro" id="IPR052374">
    <property type="entry name" value="SERAC1"/>
</dbReference>
<evidence type="ECO:0000256" key="5">
    <source>
        <dbReference type="ARBA" id="ARBA00022801"/>
    </source>
</evidence>
<dbReference type="Pfam" id="PF00082">
    <property type="entry name" value="Peptidase_S8"/>
    <property type="match status" value="1"/>
</dbReference>
<feature type="compositionally biased region" description="Polar residues" evidence="11">
    <location>
        <begin position="45"/>
        <end position="55"/>
    </location>
</feature>
<dbReference type="PROSITE" id="PS51892">
    <property type="entry name" value="SUBTILASE"/>
    <property type="match status" value="1"/>
</dbReference>
<keyword evidence="5" id="KW-0378">Hydrolase</keyword>
<evidence type="ECO:0000256" key="7">
    <source>
        <dbReference type="ARBA" id="ARBA00022825"/>
    </source>
</evidence>
<comment type="similarity">
    <text evidence="10">Belongs to the peptidase S8 family.</text>
</comment>
<evidence type="ECO:0000256" key="1">
    <source>
        <dbReference type="ARBA" id="ARBA00004173"/>
    </source>
</evidence>
<dbReference type="InterPro" id="IPR015500">
    <property type="entry name" value="Peptidase_S8_subtilisin-rel"/>
</dbReference>
<keyword evidence="14" id="KW-1185">Reference proteome</keyword>
<gene>
    <name evidence="13" type="ORF">VTL71DRAFT_5576</name>
</gene>
<dbReference type="Proteomes" id="UP001595075">
    <property type="component" value="Unassembled WGS sequence"/>
</dbReference>
<evidence type="ECO:0000256" key="3">
    <source>
        <dbReference type="ARBA" id="ARBA00004370"/>
    </source>
</evidence>
<dbReference type="SUPFAM" id="SSF53474">
    <property type="entry name" value="alpha/beta-Hydrolases"/>
    <property type="match status" value="1"/>
</dbReference>
<evidence type="ECO:0000256" key="10">
    <source>
        <dbReference type="PROSITE-ProRule" id="PRU01240"/>
    </source>
</evidence>
<reference evidence="13 14" key="1">
    <citation type="journal article" date="2024" name="Commun. Biol.">
        <title>Comparative genomic analysis of thermophilic fungi reveals convergent evolutionary adaptations and gene losses.</title>
        <authorList>
            <person name="Steindorff A.S."/>
            <person name="Aguilar-Pontes M.V."/>
            <person name="Robinson A.J."/>
            <person name="Andreopoulos B."/>
            <person name="LaButti K."/>
            <person name="Kuo A."/>
            <person name="Mondo S."/>
            <person name="Riley R."/>
            <person name="Otillar R."/>
            <person name="Haridas S."/>
            <person name="Lipzen A."/>
            <person name="Grimwood J."/>
            <person name="Schmutz J."/>
            <person name="Clum A."/>
            <person name="Reid I.D."/>
            <person name="Moisan M.C."/>
            <person name="Butler G."/>
            <person name="Nguyen T.T.M."/>
            <person name="Dewar K."/>
            <person name="Conant G."/>
            <person name="Drula E."/>
            <person name="Henrissat B."/>
            <person name="Hansel C."/>
            <person name="Singer S."/>
            <person name="Hutchinson M.I."/>
            <person name="de Vries R.P."/>
            <person name="Natvig D.O."/>
            <person name="Powell A.J."/>
            <person name="Tsang A."/>
            <person name="Grigoriev I.V."/>
        </authorList>
    </citation>
    <scope>NUCLEOTIDE SEQUENCE [LARGE SCALE GENOMIC DNA]</scope>
    <source>
        <strain evidence="13 14">CBS 494.80</strain>
    </source>
</reference>
<dbReference type="Gene3D" id="3.40.50.200">
    <property type="entry name" value="Peptidase S8/S53 domain"/>
    <property type="match status" value="1"/>
</dbReference>
<evidence type="ECO:0000256" key="4">
    <source>
        <dbReference type="ARBA" id="ARBA00022670"/>
    </source>
</evidence>
<evidence type="ECO:0000256" key="11">
    <source>
        <dbReference type="SAM" id="MobiDB-lite"/>
    </source>
</evidence>
<sequence length="770" mass="84698">MVQPQRNPALAAQNGSKGIRLEGFNLPAMGLRDIFRPGGKKVKVDSNTGETSTGGNLDPIADEAPASESTFGLDVWIEGVDPVVDIIALHGLNGHRENTWTTKKNVNWLRDADMLSSIIPNARIMSWGYDANTHSTKGLSAQYLYNIAQNLVSDLSLHRRLDKTDTRPIIFVAHSLGGIVLKSALIHSDSTRSNHLYAHKSIKLSTSGIMFMGTPHQGGEGVAWGKRLVNVASIFVNTNDKLLNILENGSEILQQQLGQYNSISSDFDTKFAYETLPTPLTMGKAMIVVPMSSAVVPGHVNAEPIAINDHHINMVKFGSQSREFMKVAGHLKLMVEAAPTRVERNWLTERNVEADAGFALSRYLDYDGSLCDSRPPSIHSSYDLAHSEYANVNTSIEAPSSDIALWTPHGSVTSFIGPLPNEDPLGPAGIILVPNENPMLDRVENRRSADWFENIELFEQAIGAKQRPPDTVYPQVRIAIFDTGLDMSHPDIRIASEEGRLTVRDFVGDFDNVKADHGCGTHCTSLILKHAPLAKVFAGRVIRNGRVDQETSSTLTKAIRYAAEVWEVDIISLSFGFDKEPESPDLRAAIIKASRNILIFAPAGLESRRSSMPVNFPSQMAEVMRIYSSNSVGQPSSFNAAPDLLKPNLTFPGEDIPGAWPASLATLDDATTFTEQGATYRRQSGTSCSTQIAVAVAANVHEFARQERGVGIRNTQRLHHYLGMTAIFRRMGDFYTTDSFHLVKPWKLISNERREDDMAVIISHILENVR</sequence>
<protein>
    <recommendedName>
        <fullName evidence="12">Peptidase S8/S53 domain-containing protein</fullName>
    </recommendedName>
</protein>
<evidence type="ECO:0000256" key="2">
    <source>
        <dbReference type="ARBA" id="ARBA00004240"/>
    </source>
</evidence>
<keyword evidence="6" id="KW-0256">Endoplasmic reticulum</keyword>
<evidence type="ECO:0000259" key="12">
    <source>
        <dbReference type="Pfam" id="PF00082"/>
    </source>
</evidence>
<evidence type="ECO:0000256" key="9">
    <source>
        <dbReference type="ARBA" id="ARBA00023136"/>
    </source>
</evidence>
<dbReference type="EMBL" id="JAZHXI010000015">
    <property type="protein sequence ID" value="KAL2063771.1"/>
    <property type="molecule type" value="Genomic_DNA"/>
</dbReference>
<keyword evidence="7" id="KW-0720">Serine protease</keyword>
<evidence type="ECO:0000313" key="13">
    <source>
        <dbReference type="EMBL" id="KAL2063771.1"/>
    </source>
</evidence>
<feature type="domain" description="Peptidase S8/S53" evidence="12">
    <location>
        <begin position="476"/>
        <end position="704"/>
    </location>
</feature>
<dbReference type="CDD" id="cd00306">
    <property type="entry name" value="Peptidases_S8_S53"/>
    <property type="match status" value="1"/>
</dbReference>
<evidence type="ECO:0000313" key="14">
    <source>
        <dbReference type="Proteomes" id="UP001595075"/>
    </source>
</evidence>
<keyword evidence="8" id="KW-0496">Mitochondrion</keyword>
<dbReference type="InterPro" id="IPR029058">
    <property type="entry name" value="AB_hydrolase_fold"/>
</dbReference>
<comment type="subcellular location">
    <subcellularLocation>
        <location evidence="2">Endoplasmic reticulum</location>
    </subcellularLocation>
    <subcellularLocation>
        <location evidence="3">Membrane</location>
    </subcellularLocation>
    <subcellularLocation>
        <location evidence="1">Mitochondrion</location>
    </subcellularLocation>
</comment>
<feature type="region of interest" description="Disordered" evidence="11">
    <location>
        <begin position="42"/>
        <end position="63"/>
    </location>
</feature>
<dbReference type="InterPro" id="IPR036852">
    <property type="entry name" value="Peptidase_S8/S53_dom_sf"/>
</dbReference>
<keyword evidence="4" id="KW-0645">Protease</keyword>